<evidence type="ECO:0000313" key="4">
    <source>
        <dbReference type="Proteomes" id="UP001144280"/>
    </source>
</evidence>
<organism evidence="3 4">
    <name type="scientific">Phytohabitans aurantiacus</name>
    <dbReference type="NCBI Taxonomy" id="3016789"/>
    <lineage>
        <taxon>Bacteria</taxon>
        <taxon>Bacillati</taxon>
        <taxon>Actinomycetota</taxon>
        <taxon>Actinomycetes</taxon>
        <taxon>Micromonosporales</taxon>
        <taxon>Micromonosporaceae</taxon>
    </lineage>
</organism>
<sequence length="334" mass="36397">MGAGALVPVASGQAVAAVEPGRPSSGASELSAEARVMSTDHGAALEAYWTEERRATAEQVELPTLTEEEAGRGEQEPAGEPGRSVRRQASPPGPRPVEDPSAVSGFGDLGQPWPYRGDEPATTIGRVYYYDATAKKNKWCSATVVDADSNRLVWTAGHCIHGGGSSKKWHQNWIFYPHYRNGVDPAYGWWYAEQLWSWSKWIDGGNYSYDFGAAVMAPKPGGQRIASVTGGQGLAWNYSKNGYVHNFGYPAEWPFNGMTLQYCFGGTWASGADVGMKCNMTGGASGGPWLGWFDGWNGWVNGNNSYKITWDPTRMFSPYYGNAVGNLYSSVQWR</sequence>
<dbReference type="InterPro" id="IPR009003">
    <property type="entry name" value="Peptidase_S1_PA"/>
</dbReference>
<feature type="region of interest" description="Disordered" evidence="2">
    <location>
        <begin position="1"/>
        <end position="117"/>
    </location>
</feature>
<name>A0ABQ5QYF6_9ACTN</name>
<reference evidence="3" key="1">
    <citation type="submission" date="2022-12" db="EMBL/GenBank/DDBJ databases">
        <title>New Phytohabitans aurantiacus sp. RD004123 nov., an actinomycete isolated from soil.</title>
        <authorList>
            <person name="Triningsih D.W."/>
            <person name="Harunari E."/>
            <person name="Igarashi Y."/>
        </authorList>
    </citation>
    <scope>NUCLEOTIDE SEQUENCE</scope>
    <source>
        <strain evidence="3">RD004123</strain>
    </source>
</reference>
<dbReference type="InterPro" id="IPR043504">
    <property type="entry name" value="Peptidase_S1_PA_chymotrypsin"/>
</dbReference>
<dbReference type="EMBL" id="BSDI01000024">
    <property type="protein sequence ID" value="GLH99459.1"/>
    <property type="molecule type" value="Genomic_DNA"/>
</dbReference>
<keyword evidence="4" id="KW-1185">Reference proteome</keyword>
<dbReference type="InterPro" id="IPR050966">
    <property type="entry name" value="Glutamyl_endopeptidase"/>
</dbReference>
<keyword evidence="1" id="KW-0732">Signal</keyword>
<evidence type="ECO:0000256" key="2">
    <source>
        <dbReference type="SAM" id="MobiDB-lite"/>
    </source>
</evidence>
<comment type="caution">
    <text evidence="3">The sequence shown here is derived from an EMBL/GenBank/DDBJ whole genome shotgun (WGS) entry which is preliminary data.</text>
</comment>
<evidence type="ECO:0000313" key="3">
    <source>
        <dbReference type="EMBL" id="GLH99459.1"/>
    </source>
</evidence>
<accession>A0ABQ5QYF6</accession>
<evidence type="ECO:0000256" key="1">
    <source>
        <dbReference type="ARBA" id="ARBA00022729"/>
    </source>
</evidence>
<dbReference type="SUPFAM" id="SSF50494">
    <property type="entry name" value="Trypsin-like serine proteases"/>
    <property type="match status" value="1"/>
</dbReference>
<dbReference type="PANTHER" id="PTHR15462:SF19">
    <property type="entry name" value="PEPTIDASE S1 DOMAIN-CONTAINING PROTEIN"/>
    <property type="match status" value="1"/>
</dbReference>
<protein>
    <submittedName>
        <fullName evidence="3">Peptidase</fullName>
    </submittedName>
</protein>
<gene>
    <name evidence="3" type="ORF">Pa4123_47350</name>
</gene>
<proteinExistence type="predicted"/>
<dbReference type="Gene3D" id="2.40.10.10">
    <property type="entry name" value="Trypsin-like serine proteases"/>
    <property type="match status" value="2"/>
</dbReference>
<dbReference type="PANTHER" id="PTHR15462">
    <property type="entry name" value="SERINE PROTEASE"/>
    <property type="match status" value="1"/>
</dbReference>
<dbReference type="Proteomes" id="UP001144280">
    <property type="component" value="Unassembled WGS sequence"/>
</dbReference>